<organism evidence="2">
    <name type="scientific">Actinoplanes campanulatus</name>
    <dbReference type="NCBI Taxonomy" id="113559"/>
    <lineage>
        <taxon>Bacteria</taxon>
        <taxon>Bacillati</taxon>
        <taxon>Actinomycetota</taxon>
        <taxon>Actinomycetes</taxon>
        <taxon>Micromonosporales</taxon>
        <taxon>Micromonosporaceae</taxon>
        <taxon>Actinoplanes</taxon>
    </lineage>
</organism>
<reference evidence="2" key="1">
    <citation type="submission" date="2021-01" db="EMBL/GenBank/DDBJ databases">
        <title>Whole genome shotgun sequence of Actinoplanes capillaceus NBRC 16408.</title>
        <authorList>
            <person name="Komaki H."/>
            <person name="Tamura T."/>
        </authorList>
    </citation>
    <scope>NUCLEOTIDE SEQUENCE [LARGE SCALE GENOMIC DNA]</scope>
    <source>
        <strain evidence="2">NBRC 16408</strain>
    </source>
</reference>
<evidence type="ECO:0000313" key="2">
    <source>
        <dbReference type="EMBL" id="GID51179.1"/>
    </source>
</evidence>
<protein>
    <submittedName>
        <fullName evidence="2">Uncharacterized protein</fullName>
    </submittedName>
</protein>
<gene>
    <name evidence="2" type="ORF">Aca07nite_84540</name>
</gene>
<accession>A0ABQ3WYA0</accession>
<dbReference type="EMBL" id="BOMF01000172">
    <property type="protein sequence ID" value="GID51179.1"/>
    <property type="molecule type" value="Genomic_DNA"/>
</dbReference>
<dbReference type="RefSeq" id="WP_204301151.1">
    <property type="nucleotide sequence ID" value="NZ_BAAAGQ010000057.1"/>
</dbReference>
<proteinExistence type="predicted"/>
<feature type="region of interest" description="Disordered" evidence="1">
    <location>
        <begin position="1"/>
        <end position="21"/>
    </location>
</feature>
<comment type="caution">
    <text evidence="2">The sequence shown here is derived from an EMBL/GenBank/DDBJ whole genome shotgun (WGS) entry which is preliminary data.</text>
</comment>
<name>A0ABQ3WYA0_9ACTN</name>
<sequence length="188" mass="21260">MLDEPERDPQPEIPYTADGPDPHGLLYYSDVQALRRADTITVRAQDGLGSIQATLTAPDGLRIYTAHQQRAFPDAAGFLRHRRITLDADIAGFDTDRRWHDQQLPGAAAATVIDNAPLNEVWQSIAAFLRPADVLRLRFRADSSHDPLSGYPLHRDELHLLIQRGRRQWMFLLEVTVRSDNRMVTTAD</sequence>
<evidence type="ECO:0000256" key="1">
    <source>
        <dbReference type="SAM" id="MobiDB-lite"/>
    </source>
</evidence>